<protein>
    <submittedName>
        <fullName evidence="5">Transposase</fullName>
    </submittedName>
</protein>
<dbReference type="InterPro" id="IPR024474">
    <property type="entry name" value="Znf_dom_IS66"/>
</dbReference>
<reference evidence="6" key="1">
    <citation type="journal article" date="2019" name="Int. J. Syst. Evol. Microbiol.">
        <title>The Global Catalogue of Microorganisms (GCM) 10K type strain sequencing project: providing services to taxonomists for standard genome sequencing and annotation.</title>
        <authorList>
            <consortium name="The Broad Institute Genomics Platform"/>
            <consortium name="The Broad Institute Genome Sequencing Center for Infectious Disease"/>
            <person name="Wu L."/>
            <person name="Ma J."/>
        </authorList>
    </citation>
    <scope>NUCLEOTIDE SEQUENCE [LARGE SCALE GENOMIC DNA]</scope>
    <source>
        <strain evidence="6">NBRC 100033</strain>
    </source>
</reference>
<evidence type="ECO:0000259" key="1">
    <source>
        <dbReference type="Pfam" id="PF03050"/>
    </source>
</evidence>
<dbReference type="Pfam" id="PF03050">
    <property type="entry name" value="DDE_Tnp_IS66"/>
    <property type="match status" value="1"/>
</dbReference>
<dbReference type="PANTHER" id="PTHR33678">
    <property type="entry name" value="BLL1576 PROTEIN"/>
    <property type="match status" value="1"/>
</dbReference>
<proteinExistence type="predicted"/>
<organism evidence="5 6">
    <name type="scientific">Marinospirillum insulare</name>
    <dbReference type="NCBI Taxonomy" id="217169"/>
    <lineage>
        <taxon>Bacteria</taxon>
        <taxon>Pseudomonadati</taxon>
        <taxon>Pseudomonadota</taxon>
        <taxon>Gammaproteobacteria</taxon>
        <taxon>Oceanospirillales</taxon>
        <taxon>Oceanospirillaceae</taxon>
        <taxon>Marinospirillum</taxon>
    </lineage>
</organism>
<dbReference type="Proteomes" id="UP001156682">
    <property type="component" value="Unassembled WGS sequence"/>
</dbReference>
<comment type="caution">
    <text evidence="5">The sequence shown here is derived from an EMBL/GenBank/DDBJ whole genome shotgun (WGS) entry which is preliminary data.</text>
</comment>
<dbReference type="PANTHER" id="PTHR33678:SF1">
    <property type="entry name" value="BLL1576 PROTEIN"/>
    <property type="match status" value="1"/>
</dbReference>
<feature type="domain" description="Transposase IS66 central" evidence="1">
    <location>
        <begin position="176"/>
        <end position="463"/>
    </location>
</feature>
<dbReference type="EMBL" id="BSOR01000026">
    <property type="protein sequence ID" value="GLR63998.1"/>
    <property type="molecule type" value="Genomic_DNA"/>
</dbReference>
<dbReference type="InterPro" id="IPR039552">
    <property type="entry name" value="IS66_C"/>
</dbReference>
<dbReference type="Pfam" id="PF13007">
    <property type="entry name" value="LZ_Tnp_IS66"/>
    <property type="match status" value="1"/>
</dbReference>
<dbReference type="InterPro" id="IPR052344">
    <property type="entry name" value="Transposase-related"/>
</dbReference>
<dbReference type="RefSeq" id="WP_027850807.1">
    <property type="nucleotide sequence ID" value="NZ_BSOR01000026.1"/>
</dbReference>
<evidence type="ECO:0000259" key="4">
    <source>
        <dbReference type="Pfam" id="PF13817"/>
    </source>
</evidence>
<evidence type="ECO:0000259" key="2">
    <source>
        <dbReference type="Pfam" id="PF13005"/>
    </source>
</evidence>
<feature type="domain" description="Transposase TnpC homeodomain" evidence="3">
    <location>
        <begin position="43"/>
        <end position="104"/>
    </location>
</feature>
<evidence type="ECO:0000313" key="6">
    <source>
        <dbReference type="Proteomes" id="UP001156682"/>
    </source>
</evidence>
<sequence length="512" mass="57809">MKNTDATPLPDDIESLKKLVLSLQDESKKYQLLYYETLEKWQLALKQRFAASSEGYQGQGELFNEAEEQLTPSEEEVAAEETITYTRKKTRRPSLAPELPREDVLHDLDEADKVCDDCGNDLHRMGEEVSEKLEFIPATVKVIRHIRPKYSCRCCEQKATQTTIKIAPVPASILPKSIATPTLLAQIITAKYQFGLPLYRQEALFKSFGIELHRQTMSRWLIKLGQQLQPLYDRMHHRLLEQPALWSDDTPVKVLDVDKTQCTMWVYGCGGDKPTTTGNSPPLPNIVLYDYQDGRGGTHPNHFLNGYTGLLQVDGYAGYHKTQATLAGCWAHARRKFMDAKAVQPKGKTGRADQALNLIQKLYGIEKQLNQATAREKQALRQTEAVPIMQQLKAWLDKTALQVPPKSTIGAAVHYTLNQWDKLQVYLEQGEVAIDNNRAERAIKPFVIGRKNWLFSNTRSGAHASALLYSLIETAKANGIQPSVYLTALFEQLPHSKANDSLDHLLPWAMTL</sequence>
<dbReference type="Pfam" id="PF13005">
    <property type="entry name" value="zf-IS66"/>
    <property type="match status" value="1"/>
</dbReference>
<dbReference type="Pfam" id="PF13817">
    <property type="entry name" value="DDE_Tnp_IS66_C"/>
    <property type="match status" value="1"/>
</dbReference>
<feature type="domain" description="Transposase IS66 zinc-finger binding" evidence="2">
    <location>
        <begin position="112"/>
        <end position="156"/>
    </location>
</feature>
<dbReference type="NCBIfam" id="NF033517">
    <property type="entry name" value="transpos_IS66"/>
    <property type="match status" value="1"/>
</dbReference>
<dbReference type="InterPro" id="IPR004291">
    <property type="entry name" value="Transposase_IS66_central"/>
</dbReference>
<dbReference type="InterPro" id="IPR024463">
    <property type="entry name" value="Transposase_TnpC_homeodom"/>
</dbReference>
<keyword evidence="6" id="KW-1185">Reference proteome</keyword>
<evidence type="ECO:0000259" key="3">
    <source>
        <dbReference type="Pfam" id="PF13007"/>
    </source>
</evidence>
<feature type="domain" description="Transposase IS66 C-terminal" evidence="4">
    <location>
        <begin position="470"/>
        <end position="508"/>
    </location>
</feature>
<evidence type="ECO:0000313" key="5">
    <source>
        <dbReference type="EMBL" id="GLR63998.1"/>
    </source>
</evidence>
<gene>
    <name evidence="5" type="ORF">GCM10007878_14360</name>
</gene>
<name>A0ABQ5ZXH7_9GAMM</name>
<accession>A0ABQ5ZXH7</accession>